<dbReference type="Gene3D" id="1.25.40.10">
    <property type="entry name" value="Tetratricopeptide repeat domain"/>
    <property type="match status" value="6"/>
</dbReference>
<evidence type="ECO:0000256" key="2">
    <source>
        <dbReference type="ARBA" id="ARBA00022737"/>
    </source>
</evidence>
<evidence type="ECO:0000313" key="6">
    <source>
        <dbReference type="Proteomes" id="UP000737018"/>
    </source>
</evidence>
<dbReference type="AlphaFoldDB" id="A0A8J4QQC8"/>
<evidence type="ECO:0000259" key="4">
    <source>
        <dbReference type="Pfam" id="PF14432"/>
    </source>
</evidence>
<dbReference type="FunFam" id="1.25.40.10:FF:001063">
    <property type="entry name" value="Pentatricopeptide repeat-containing protein isoform A"/>
    <property type="match status" value="1"/>
</dbReference>
<dbReference type="PROSITE" id="PS51375">
    <property type="entry name" value="PPR"/>
    <property type="match status" value="6"/>
</dbReference>
<feature type="repeat" description="PPR" evidence="3">
    <location>
        <begin position="480"/>
        <end position="510"/>
    </location>
</feature>
<feature type="domain" description="DYW" evidence="4">
    <location>
        <begin position="814"/>
        <end position="849"/>
    </location>
</feature>
<organism evidence="5 6">
    <name type="scientific">Castanea mollissima</name>
    <name type="common">Chinese chestnut</name>
    <dbReference type="NCBI Taxonomy" id="60419"/>
    <lineage>
        <taxon>Eukaryota</taxon>
        <taxon>Viridiplantae</taxon>
        <taxon>Streptophyta</taxon>
        <taxon>Embryophyta</taxon>
        <taxon>Tracheophyta</taxon>
        <taxon>Spermatophyta</taxon>
        <taxon>Magnoliopsida</taxon>
        <taxon>eudicotyledons</taxon>
        <taxon>Gunneridae</taxon>
        <taxon>Pentapetalae</taxon>
        <taxon>rosids</taxon>
        <taxon>fabids</taxon>
        <taxon>Fagales</taxon>
        <taxon>Fagaceae</taxon>
        <taxon>Castanea</taxon>
    </lineage>
</organism>
<feature type="repeat" description="PPR" evidence="3">
    <location>
        <begin position="278"/>
        <end position="312"/>
    </location>
</feature>
<dbReference type="InterPro" id="IPR002885">
    <property type="entry name" value="PPR_rpt"/>
</dbReference>
<comment type="similarity">
    <text evidence="1">Belongs to the PPR family. PCMP-H subfamily.</text>
</comment>
<dbReference type="OrthoDB" id="185373at2759"/>
<dbReference type="PANTHER" id="PTHR47926">
    <property type="entry name" value="PENTATRICOPEPTIDE REPEAT-CONTAINING PROTEIN"/>
    <property type="match status" value="1"/>
</dbReference>
<protein>
    <recommendedName>
        <fullName evidence="4">DYW domain-containing protein</fullName>
    </recommendedName>
</protein>
<proteinExistence type="inferred from homology"/>
<dbReference type="InterPro" id="IPR011990">
    <property type="entry name" value="TPR-like_helical_dom_sf"/>
</dbReference>
<keyword evidence="2" id="KW-0677">Repeat</keyword>
<sequence length="926" mass="104020">MFLTLNHCLPQLSRILIRHVSTQQQNLSTKLVLLHDPSAQLSYMELSQKFYEAMKACASIKSTPIAQKLHAQLISTGLDSSIFLQNHLLHLYSNCNLIDDACWVFNNIEYRNVFSWNTMISGLVDLGRMSVAEKVFDEMPERDSVSWTVMMSGYFRNGQPEKTLNMFVSMVQDANCVNDPFSFTCAMKACGSLAYMKLALQLHGLVEKFDFGSNVYMAIQNSIMDMYIKSGKVSYAERVFLRIPNPSLFCWNSMIYGYSKLFGVGRAFDLFNQMPERDSVSWNTMISIFSQHGFGVESLGTFVEMWGQGVRPNSMTYASVLSACTSINDLEWGTHLHARIVRMEPTIDVLVGGGLVDMYAKCGCLEFARRIFDSLTEHNAVSWTSLISGLAHFGLEEEALELFNQMREAPISLDEFTLATILGVCSGQKYVSIGEQLHGYTIKTGMDSSVAIGNAVVTMYTKCGNVQEANHAFELMPMRDIISWTAMITAFSKIGYIEKARQCFDQMPEQNVVTWNSMLGTYTQHGFWEEGLKLYTLMQRQGVKPDWVTFATSISACADLAVLKLGIQIVSQAEKLGFGSNVSVANSVVTMYSRCGRIEEAQKVFDLVHEKNVISWNAIMAGYAQNGQGCSHAGLVTEGKQYFYSMTEDFGISPTSEHFSCMVDLLGRAGLLEEAKNLIDGMPFKPNAAIWGALLGACRTHCESKLAEVAVRNLLEFDVEESGSYILLANIYLDSGNLESVADVRKLMREKGIRKNPGCSWIEVESRVHVFTVDETNHPQIKDIYRKLEEMMKKIEDTGNYKNAIRSLRGQGYHSEKLAVAFGLINLPTWMPIHVMKNLRCVMDTDFIISRMDFALVEITGNLKREKKVNRIGRSCRTYPQKEEEDKSCSLVRAEDASDKFSSPQAFLFILFLFLMGTSVRDCSLG</sequence>
<feature type="repeat" description="PPR" evidence="3">
    <location>
        <begin position="379"/>
        <end position="413"/>
    </location>
</feature>
<dbReference type="GO" id="GO:0009451">
    <property type="term" value="P:RNA modification"/>
    <property type="evidence" value="ECO:0007669"/>
    <property type="project" value="InterPro"/>
</dbReference>
<dbReference type="NCBIfam" id="TIGR00756">
    <property type="entry name" value="PPR"/>
    <property type="match status" value="6"/>
</dbReference>
<dbReference type="EMBL" id="JRKL02003873">
    <property type="protein sequence ID" value="KAF3953975.1"/>
    <property type="molecule type" value="Genomic_DNA"/>
</dbReference>
<dbReference type="FunFam" id="1.25.40.10:FF:000073">
    <property type="entry name" value="Pentatricopeptide repeat-containing protein chloroplastic"/>
    <property type="match status" value="1"/>
</dbReference>
<dbReference type="Proteomes" id="UP000737018">
    <property type="component" value="Unassembled WGS sequence"/>
</dbReference>
<name>A0A8J4QQC8_9ROSI</name>
<evidence type="ECO:0000313" key="5">
    <source>
        <dbReference type="EMBL" id="KAF3953975.1"/>
    </source>
</evidence>
<evidence type="ECO:0000256" key="3">
    <source>
        <dbReference type="PROSITE-ProRule" id="PRU00708"/>
    </source>
</evidence>
<dbReference type="InterPro" id="IPR032867">
    <property type="entry name" value="DYW_dom"/>
</dbReference>
<dbReference type="GO" id="GO:0003729">
    <property type="term" value="F:mRNA binding"/>
    <property type="evidence" value="ECO:0007669"/>
    <property type="project" value="UniProtKB-ARBA"/>
</dbReference>
<comment type="caution">
    <text evidence="5">The sequence shown here is derived from an EMBL/GenBank/DDBJ whole genome shotgun (WGS) entry which is preliminary data.</text>
</comment>
<feature type="repeat" description="PPR" evidence="3">
    <location>
        <begin position="511"/>
        <end position="545"/>
    </location>
</feature>
<keyword evidence="6" id="KW-1185">Reference proteome</keyword>
<feature type="repeat" description="PPR" evidence="3">
    <location>
        <begin position="581"/>
        <end position="615"/>
    </location>
</feature>
<dbReference type="FunFam" id="1.25.40.10:FF:000090">
    <property type="entry name" value="Pentatricopeptide repeat-containing protein, chloroplastic"/>
    <property type="match status" value="1"/>
</dbReference>
<dbReference type="InterPro" id="IPR046960">
    <property type="entry name" value="PPR_At4g14850-like_plant"/>
</dbReference>
<dbReference type="Pfam" id="PF13041">
    <property type="entry name" value="PPR_2"/>
    <property type="match status" value="1"/>
</dbReference>
<dbReference type="GO" id="GO:0008270">
    <property type="term" value="F:zinc ion binding"/>
    <property type="evidence" value="ECO:0007669"/>
    <property type="project" value="InterPro"/>
</dbReference>
<reference evidence="5" key="1">
    <citation type="submission" date="2020-03" db="EMBL/GenBank/DDBJ databases">
        <title>Castanea mollissima Vanexum genome sequencing.</title>
        <authorList>
            <person name="Staton M."/>
        </authorList>
    </citation>
    <scope>NUCLEOTIDE SEQUENCE</scope>
    <source>
        <tissue evidence="5">Leaf</tissue>
    </source>
</reference>
<dbReference type="FunFam" id="1.25.40.10:FF:000780">
    <property type="entry name" value="Pentatricopeptide repeat-containing protein isoform A"/>
    <property type="match status" value="1"/>
</dbReference>
<evidence type="ECO:0000256" key="1">
    <source>
        <dbReference type="ARBA" id="ARBA00006643"/>
    </source>
</evidence>
<gene>
    <name evidence="5" type="ORF">CMV_020629</name>
</gene>
<accession>A0A8J4QQC8</accession>
<dbReference type="FunFam" id="1.25.40.10:FF:000442">
    <property type="entry name" value="Pentatricopeptide repeat-containing protein At3g49710"/>
    <property type="match status" value="1"/>
</dbReference>
<dbReference type="InterPro" id="IPR046848">
    <property type="entry name" value="E_motif"/>
</dbReference>
<dbReference type="Pfam" id="PF14432">
    <property type="entry name" value="DYW_deaminase"/>
    <property type="match status" value="1"/>
</dbReference>
<dbReference type="Pfam" id="PF20431">
    <property type="entry name" value="E_motif"/>
    <property type="match status" value="1"/>
</dbReference>
<dbReference type="Pfam" id="PF01535">
    <property type="entry name" value="PPR"/>
    <property type="match status" value="10"/>
</dbReference>
<dbReference type="PANTHER" id="PTHR47926:SF370">
    <property type="entry name" value="DYW DOMAIN-CONTAINING PROTEIN"/>
    <property type="match status" value="1"/>
</dbReference>
<feature type="repeat" description="PPR" evidence="3">
    <location>
        <begin position="112"/>
        <end position="146"/>
    </location>
</feature>